<dbReference type="EMBL" id="CP121208">
    <property type="protein sequence ID" value="WFM83757.1"/>
    <property type="molecule type" value="Genomic_DNA"/>
</dbReference>
<keyword evidence="1" id="KW-0812">Transmembrane</keyword>
<evidence type="ECO:0000259" key="2">
    <source>
        <dbReference type="Pfam" id="PF14258"/>
    </source>
</evidence>
<feature type="transmembrane region" description="Helical" evidence="1">
    <location>
        <begin position="225"/>
        <end position="245"/>
    </location>
</feature>
<dbReference type="RefSeq" id="WP_278013152.1">
    <property type="nucleotide sequence ID" value="NZ_CP121208.1"/>
</dbReference>
<dbReference type="InterPro" id="IPR025646">
    <property type="entry name" value="DUF4350"/>
</dbReference>
<feature type="domain" description="DUF4350" evidence="2">
    <location>
        <begin position="36"/>
        <end position="192"/>
    </location>
</feature>
<protein>
    <recommendedName>
        <fullName evidence="2">DUF4350 domain-containing protein</fullName>
    </recommendedName>
</protein>
<dbReference type="Proteomes" id="UP001215216">
    <property type="component" value="Chromosome"/>
</dbReference>
<evidence type="ECO:0000313" key="4">
    <source>
        <dbReference type="Proteomes" id="UP001215216"/>
    </source>
</evidence>
<evidence type="ECO:0000313" key="3">
    <source>
        <dbReference type="EMBL" id="WFM83757.1"/>
    </source>
</evidence>
<sequence>MRKRHFVIIAAIILILVTAALLLSPRPANQDALAPDAVRPQGAGALGALLEDNGASISYTTSISDAVARLSRDSTLVLPWSVASAMTPAQARQVKNTQAHIVIISDETTASLKNWGYDVAPYWIDATTATSSDTHFAARTIGPLRQVIPGPGFFAADGGVAISQRSNVTLLADGSLLTNAHLATHHNAALGLDIVGSHRNIIWVSVRGVWHTPTPKADQPLTYPWLIPALIGAGGIAAFGAVVLGRRFGPLVPERLPSIVDARESRRGLALAYSLSRDPGHAAAILRAASIARVAKTVGLNRHATPETVVTTLAHHTARDPQQLTELLYTRQITTDSQLVELQRELEGAL</sequence>
<reference evidence="3 4" key="1">
    <citation type="submission" date="2023-03" db="EMBL/GenBank/DDBJ databases">
        <title>Complete genome of Arcanobacterium canis strain DSM 25104 isolated in 2010 from a canine otitis externa in Germany.</title>
        <authorList>
            <person name="Borowiak M."/>
            <person name="Kreitlow A."/>
            <person name="Malorny B."/>
            <person name="Laemmler C."/>
            <person name="Prenger-Berninghoff E."/>
            <person name="Ploetz M."/>
            <person name="Abdulmawjood A."/>
        </authorList>
    </citation>
    <scope>NUCLEOTIDE SEQUENCE [LARGE SCALE GENOMIC DNA]</scope>
    <source>
        <strain evidence="3 4">DSM 25104</strain>
    </source>
</reference>
<proteinExistence type="predicted"/>
<keyword evidence="1" id="KW-0472">Membrane</keyword>
<evidence type="ECO:0000256" key="1">
    <source>
        <dbReference type="SAM" id="Phobius"/>
    </source>
</evidence>
<accession>A0ABY8FZK9</accession>
<keyword evidence="4" id="KW-1185">Reference proteome</keyword>
<dbReference type="Pfam" id="PF14258">
    <property type="entry name" value="DUF4350"/>
    <property type="match status" value="1"/>
</dbReference>
<name>A0ABY8FZK9_9ACTO</name>
<gene>
    <name evidence="3" type="ORF">P7079_01890</name>
</gene>
<organism evidence="3 4">
    <name type="scientific">Arcanobacterium canis</name>
    <dbReference type="NCBI Taxonomy" id="999183"/>
    <lineage>
        <taxon>Bacteria</taxon>
        <taxon>Bacillati</taxon>
        <taxon>Actinomycetota</taxon>
        <taxon>Actinomycetes</taxon>
        <taxon>Actinomycetales</taxon>
        <taxon>Actinomycetaceae</taxon>
        <taxon>Arcanobacterium</taxon>
    </lineage>
</organism>
<keyword evidence="1" id="KW-1133">Transmembrane helix</keyword>